<dbReference type="Proteomes" id="UP000229681">
    <property type="component" value="Unassembled WGS sequence"/>
</dbReference>
<gene>
    <name evidence="7" type="ORF">CUN49_10530</name>
</gene>
<evidence type="ECO:0000313" key="8">
    <source>
        <dbReference type="Proteomes" id="UP000229681"/>
    </source>
</evidence>
<dbReference type="SMART" id="SM00387">
    <property type="entry name" value="HATPase_c"/>
    <property type="match status" value="1"/>
</dbReference>
<dbReference type="GO" id="GO:0004673">
    <property type="term" value="F:protein histidine kinase activity"/>
    <property type="evidence" value="ECO:0007669"/>
    <property type="project" value="UniProtKB-EC"/>
</dbReference>
<evidence type="ECO:0000256" key="2">
    <source>
        <dbReference type="ARBA" id="ARBA00012438"/>
    </source>
</evidence>
<dbReference type="EC" id="2.7.13.3" evidence="2"/>
<dbReference type="Pfam" id="PF02518">
    <property type="entry name" value="HATPase_c"/>
    <property type="match status" value="1"/>
</dbReference>
<keyword evidence="4 7" id="KW-0418">Kinase</keyword>
<name>A0A2M8PD37_9CHLR</name>
<dbReference type="CDD" id="cd16917">
    <property type="entry name" value="HATPase_UhpB-NarQ-NarX-like"/>
    <property type="match status" value="1"/>
</dbReference>
<organism evidence="7 8">
    <name type="scientific">Candidatus Thermofonsia Clade 1 bacterium</name>
    <dbReference type="NCBI Taxonomy" id="2364210"/>
    <lineage>
        <taxon>Bacteria</taxon>
        <taxon>Bacillati</taxon>
        <taxon>Chloroflexota</taxon>
        <taxon>Candidatus Thermofontia</taxon>
        <taxon>Candidatus Thermofonsia Clade 1</taxon>
    </lineage>
</organism>
<evidence type="ECO:0000256" key="1">
    <source>
        <dbReference type="ARBA" id="ARBA00000085"/>
    </source>
</evidence>
<dbReference type="PANTHER" id="PTHR24421:SF10">
    <property type="entry name" value="NITRATE_NITRITE SENSOR PROTEIN NARQ"/>
    <property type="match status" value="1"/>
</dbReference>
<evidence type="ECO:0000256" key="4">
    <source>
        <dbReference type="ARBA" id="ARBA00022777"/>
    </source>
</evidence>
<protein>
    <recommendedName>
        <fullName evidence="2">histidine kinase</fullName>
        <ecNumber evidence="2">2.7.13.3</ecNumber>
    </recommendedName>
</protein>
<dbReference type="PANTHER" id="PTHR24421">
    <property type="entry name" value="NITRATE/NITRITE SENSOR PROTEIN NARX-RELATED"/>
    <property type="match status" value="1"/>
</dbReference>
<dbReference type="AlphaFoldDB" id="A0A2M8PD37"/>
<comment type="catalytic activity">
    <reaction evidence="1">
        <text>ATP + protein L-histidine = ADP + protein N-phospho-L-histidine.</text>
        <dbReference type="EC" id="2.7.13.3"/>
    </reaction>
</comment>
<feature type="non-terminal residue" evidence="7">
    <location>
        <position position="1"/>
    </location>
</feature>
<dbReference type="SUPFAM" id="SSF55874">
    <property type="entry name" value="ATPase domain of HSP90 chaperone/DNA topoisomerase II/histidine kinase"/>
    <property type="match status" value="1"/>
</dbReference>
<sequence length="118" mass="13392">IKGRSRMRVLYHTEGKAELPPNVHVAFFRLAQEALNNVLKHARAQHVKLQLRRSPERVELLVQDDGRGFDPQAISGDHMGIRIMQERAHEAGIQLTVSSRPNHGTQIKAIWEKSEAES</sequence>
<evidence type="ECO:0000256" key="3">
    <source>
        <dbReference type="ARBA" id="ARBA00022679"/>
    </source>
</evidence>
<dbReference type="InterPro" id="IPR036890">
    <property type="entry name" value="HATPase_C_sf"/>
</dbReference>
<evidence type="ECO:0000259" key="6">
    <source>
        <dbReference type="SMART" id="SM00387"/>
    </source>
</evidence>
<dbReference type="Gene3D" id="3.30.565.10">
    <property type="entry name" value="Histidine kinase-like ATPase, C-terminal domain"/>
    <property type="match status" value="1"/>
</dbReference>
<dbReference type="EMBL" id="PGTM01000155">
    <property type="protein sequence ID" value="PJF35440.1"/>
    <property type="molecule type" value="Genomic_DNA"/>
</dbReference>
<proteinExistence type="predicted"/>
<comment type="caution">
    <text evidence="7">The sequence shown here is derived from an EMBL/GenBank/DDBJ whole genome shotgun (WGS) entry which is preliminary data.</text>
</comment>
<evidence type="ECO:0000256" key="5">
    <source>
        <dbReference type="ARBA" id="ARBA00023012"/>
    </source>
</evidence>
<accession>A0A2M8PD37</accession>
<dbReference type="InterPro" id="IPR050482">
    <property type="entry name" value="Sensor_HK_TwoCompSys"/>
</dbReference>
<reference evidence="7 8" key="1">
    <citation type="submission" date="2017-11" db="EMBL/GenBank/DDBJ databases">
        <title>Evolution of Phototrophy in the Chloroflexi Phylum Driven by Horizontal Gene Transfer.</title>
        <authorList>
            <person name="Ward L.M."/>
            <person name="Hemp J."/>
            <person name="Shih P.M."/>
            <person name="Mcglynn S.E."/>
            <person name="Fischer W."/>
        </authorList>
    </citation>
    <scope>NUCLEOTIDE SEQUENCE [LARGE SCALE GENOMIC DNA]</scope>
    <source>
        <strain evidence="7">JP3_13</strain>
    </source>
</reference>
<keyword evidence="5" id="KW-0902">Two-component regulatory system</keyword>
<keyword evidence="3" id="KW-0808">Transferase</keyword>
<feature type="domain" description="Histidine kinase/HSP90-like ATPase" evidence="6">
    <location>
        <begin position="22"/>
        <end position="115"/>
    </location>
</feature>
<dbReference type="GO" id="GO:0000160">
    <property type="term" value="P:phosphorelay signal transduction system"/>
    <property type="evidence" value="ECO:0007669"/>
    <property type="project" value="UniProtKB-KW"/>
</dbReference>
<evidence type="ECO:0000313" key="7">
    <source>
        <dbReference type="EMBL" id="PJF35440.1"/>
    </source>
</evidence>
<dbReference type="InterPro" id="IPR003594">
    <property type="entry name" value="HATPase_dom"/>
</dbReference>